<dbReference type="EMBL" id="CP012154">
    <property type="protein sequence ID" value="AKS40806.1"/>
    <property type="molecule type" value="Genomic_DNA"/>
</dbReference>
<dbReference type="InterPro" id="IPR013766">
    <property type="entry name" value="Thioredoxin_domain"/>
</dbReference>
<dbReference type="PANTHER" id="PTHR42852:SF6">
    <property type="entry name" value="THIOL:DISULFIDE INTERCHANGE PROTEIN DSBE"/>
    <property type="match status" value="1"/>
</dbReference>
<dbReference type="OrthoDB" id="9788279at2"/>
<keyword evidence="6" id="KW-1185">Reference proteome</keyword>
<dbReference type="CDD" id="cd02966">
    <property type="entry name" value="TlpA_like_family"/>
    <property type="match status" value="1"/>
</dbReference>
<dbReference type="SUPFAM" id="SSF52833">
    <property type="entry name" value="Thioredoxin-like"/>
    <property type="match status" value="1"/>
</dbReference>
<dbReference type="KEGG" id="wma:WM2015_424"/>
<evidence type="ECO:0000256" key="1">
    <source>
        <dbReference type="ARBA" id="ARBA00004196"/>
    </source>
</evidence>
<proteinExistence type="predicted"/>
<dbReference type="STRING" id="1579979.WM2015_424"/>
<dbReference type="InterPro" id="IPR000866">
    <property type="entry name" value="AhpC/TSA"/>
</dbReference>
<evidence type="ECO:0000256" key="4">
    <source>
        <dbReference type="ARBA" id="ARBA00023284"/>
    </source>
</evidence>
<reference evidence="5 6" key="1">
    <citation type="submission" date="2015-07" db="EMBL/GenBank/DDBJ databases">
        <authorList>
            <person name="Noorani M."/>
        </authorList>
    </citation>
    <scope>NUCLEOTIDE SEQUENCE [LARGE SCALE GENOMIC DNA]</scope>
    <source>
        <strain evidence="5 6">KCTC 42284</strain>
    </source>
</reference>
<evidence type="ECO:0000256" key="2">
    <source>
        <dbReference type="ARBA" id="ARBA00022748"/>
    </source>
</evidence>
<dbReference type="AlphaFoldDB" id="A0A0K0XT61"/>
<dbReference type="InterPro" id="IPR036249">
    <property type="entry name" value="Thioredoxin-like_sf"/>
</dbReference>
<gene>
    <name evidence="5" type="ORF">WM2015_424</name>
</gene>
<dbReference type="PANTHER" id="PTHR42852">
    <property type="entry name" value="THIOL:DISULFIDE INTERCHANGE PROTEIN DSBE"/>
    <property type="match status" value="1"/>
</dbReference>
<dbReference type="Proteomes" id="UP000066624">
    <property type="component" value="Chromosome"/>
</dbReference>
<keyword evidence="3" id="KW-1015">Disulfide bond</keyword>
<dbReference type="RefSeq" id="WP_049724486.1">
    <property type="nucleotide sequence ID" value="NZ_CP012154.1"/>
</dbReference>
<organism evidence="5 6">
    <name type="scientific">Wenzhouxiangella marina</name>
    <dbReference type="NCBI Taxonomy" id="1579979"/>
    <lineage>
        <taxon>Bacteria</taxon>
        <taxon>Pseudomonadati</taxon>
        <taxon>Pseudomonadota</taxon>
        <taxon>Gammaproteobacteria</taxon>
        <taxon>Chromatiales</taxon>
        <taxon>Wenzhouxiangellaceae</taxon>
        <taxon>Wenzhouxiangella</taxon>
    </lineage>
</organism>
<name>A0A0K0XT61_9GAMM</name>
<dbReference type="InterPro" id="IPR050553">
    <property type="entry name" value="Thioredoxin_ResA/DsbE_sf"/>
</dbReference>
<keyword evidence="4" id="KW-0676">Redox-active center</keyword>
<dbReference type="Pfam" id="PF00578">
    <property type="entry name" value="AhpC-TSA"/>
    <property type="match status" value="1"/>
</dbReference>
<comment type="subcellular location">
    <subcellularLocation>
        <location evidence="1">Cell envelope</location>
    </subcellularLocation>
</comment>
<evidence type="ECO:0000313" key="5">
    <source>
        <dbReference type="EMBL" id="AKS40806.1"/>
    </source>
</evidence>
<dbReference type="PROSITE" id="PS51352">
    <property type="entry name" value="THIOREDOXIN_2"/>
    <property type="match status" value="1"/>
</dbReference>
<dbReference type="GO" id="GO:0016209">
    <property type="term" value="F:antioxidant activity"/>
    <property type="evidence" value="ECO:0007669"/>
    <property type="project" value="InterPro"/>
</dbReference>
<dbReference type="Gene3D" id="3.40.30.10">
    <property type="entry name" value="Glutaredoxin"/>
    <property type="match status" value="1"/>
</dbReference>
<protein>
    <submittedName>
        <fullName evidence="5">Thioredoxin</fullName>
    </submittedName>
</protein>
<sequence>MSRLILVLSLLAGHALADSDSSIAESASPEAPTIAFSLPDLDGRDHALDDYRGDWVVVNYWATWCAPCRKEIPDLSNLHDSRADITVLGLAFEDTEVEVFREFLVEYPATYPILLVDVYDPPSAFGAPRALPTTYLIDPDGRLAQTWIGPVTGEQISGWIDSNG</sequence>
<dbReference type="GO" id="GO:0015036">
    <property type="term" value="F:disulfide oxidoreductase activity"/>
    <property type="evidence" value="ECO:0007669"/>
    <property type="project" value="UniProtKB-ARBA"/>
</dbReference>
<evidence type="ECO:0000256" key="3">
    <source>
        <dbReference type="ARBA" id="ARBA00023157"/>
    </source>
</evidence>
<dbReference type="PROSITE" id="PS00194">
    <property type="entry name" value="THIOREDOXIN_1"/>
    <property type="match status" value="1"/>
</dbReference>
<accession>A0A0K0XT61</accession>
<dbReference type="GO" id="GO:0030313">
    <property type="term" value="C:cell envelope"/>
    <property type="evidence" value="ECO:0007669"/>
    <property type="project" value="UniProtKB-SubCell"/>
</dbReference>
<dbReference type="GO" id="GO:0017004">
    <property type="term" value="P:cytochrome complex assembly"/>
    <property type="evidence" value="ECO:0007669"/>
    <property type="project" value="UniProtKB-KW"/>
</dbReference>
<evidence type="ECO:0000313" key="6">
    <source>
        <dbReference type="Proteomes" id="UP000066624"/>
    </source>
</evidence>
<keyword evidence="2" id="KW-0201">Cytochrome c-type biogenesis</keyword>
<dbReference type="InterPro" id="IPR017937">
    <property type="entry name" value="Thioredoxin_CS"/>
</dbReference>